<reference evidence="3 4" key="1">
    <citation type="submission" date="2021-01" db="EMBL/GenBank/DDBJ databases">
        <title>Whole genome shotgun sequence of Actinoplanes durhamensis NBRC 14914.</title>
        <authorList>
            <person name="Komaki H."/>
            <person name="Tamura T."/>
        </authorList>
    </citation>
    <scope>NUCLEOTIDE SEQUENCE [LARGE SCALE GENOMIC DNA]</scope>
    <source>
        <strain evidence="3 4">NBRC 14914</strain>
    </source>
</reference>
<dbReference type="InterPro" id="IPR011990">
    <property type="entry name" value="TPR-like_helical_dom_sf"/>
</dbReference>
<dbReference type="SMART" id="SM00530">
    <property type="entry name" value="HTH_XRE"/>
    <property type="match status" value="1"/>
</dbReference>
<dbReference type="Gene3D" id="1.25.40.10">
    <property type="entry name" value="Tetratricopeptide repeat domain"/>
    <property type="match status" value="1"/>
</dbReference>
<dbReference type="InterPro" id="IPR010982">
    <property type="entry name" value="Lambda_DNA-bd_dom_sf"/>
</dbReference>
<dbReference type="InterPro" id="IPR027417">
    <property type="entry name" value="P-loop_NTPase"/>
</dbReference>
<keyword evidence="4" id="KW-1185">Reference proteome</keyword>
<evidence type="ECO:0000313" key="4">
    <source>
        <dbReference type="Proteomes" id="UP000637628"/>
    </source>
</evidence>
<feature type="repeat" description="TPR" evidence="1">
    <location>
        <begin position="573"/>
        <end position="606"/>
    </location>
</feature>
<dbReference type="SUPFAM" id="SSF52540">
    <property type="entry name" value="P-loop containing nucleoside triphosphate hydrolases"/>
    <property type="match status" value="1"/>
</dbReference>
<dbReference type="SMART" id="SM00028">
    <property type="entry name" value="TPR"/>
    <property type="match status" value="4"/>
</dbReference>
<dbReference type="Pfam" id="PF13560">
    <property type="entry name" value="HTH_31"/>
    <property type="match status" value="1"/>
</dbReference>
<name>A0ABQ3ZDP4_9ACTN</name>
<dbReference type="Pfam" id="PF13424">
    <property type="entry name" value="TPR_12"/>
    <property type="match status" value="1"/>
</dbReference>
<feature type="domain" description="HTH cro/C1-type" evidence="2">
    <location>
        <begin position="668"/>
        <end position="723"/>
    </location>
</feature>
<dbReference type="Gene3D" id="1.10.260.40">
    <property type="entry name" value="lambda repressor-like DNA-binding domains"/>
    <property type="match status" value="1"/>
</dbReference>
<dbReference type="SUPFAM" id="SSF47413">
    <property type="entry name" value="lambda repressor-like DNA-binding domains"/>
    <property type="match status" value="1"/>
</dbReference>
<evidence type="ECO:0000259" key="2">
    <source>
        <dbReference type="PROSITE" id="PS50943"/>
    </source>
</evidence>
<dbReference type="EMBL" id="BOML01000087">
    <property type="protein sequence ID" value="GIE07664.1"/>
    <property type="molecule type" value="Genomic_DNA"/>
</dbReference>
<evidence type="ECO:0000256" key="1">
    <source>
        <dbReference type="PROSITE-ProRule" id="PRU00339"/>
    </source>
</evidence>
<sequence>MPVPAQLPPAVAGFTGREAEMARLDAEPAGVTVVFGPPGTGKSALAVQWARSAAKRFPGGRLQLDLRGFDNSAPREPADALRLLLAALGVEPGAMPADLDGRLGLYRELTAPLRLLLVLDNARDDEQVRPLLPAGDATRTVVTSRGRLTGLIAAVGARPLEVAVLPPADAAELFRRRLGPEETEPSAEAEIIRACGGLPIAITLAAARIRTAGYPLAALAALAAELRRPANRLDALDDGRPGGVRAVFSWSYHGLNPDPARLFRLLGLAAGPDIALAAAAALNGQPPVETRRTLRELVEAGLLTEPVPGRFAMHELIRVYAAEQAREQEPVTGRRGALTRLLDHYTHTAYQADLVLNPTRAPIPMSLGAPADDSRPSPLVDMKAAIDWLRGERETLLAAVRQARDEGLDTQAWQLSWALDSFLNEERRWDDEGAAWAVALDAAATLADGPALAYAYSFLAVADGRRQRFGEAQANLSRALALVEEAGDVAGVAECRFILSYLWWLQGDQERALAEAGTALELFGTAGDPIWEGKAALAVGWYYAQRADPATALPFFKRALALQQRVGDWENEAVTRDSLGMLHLTVGEHDHAARHFEEGLRLARKTDNPVLEAQILAHLGDLYETVRDSGVAAERWRQAYEILVDLGHPQAADLRRKLAPGRAAESAIRTHRLRRGLSQEDLAERTGLSVRTIRYLESGKAGRPRPETVRLLADAFGLADAERDQFHVAMSR</sequence>
<dbReference type="PANTHER" id="PTHR47691:SF3">
    <property type="entry name" value="HTH-TYPE TRANSCRIPTIONAL REGULATOR RV0890C-RELATED"/>
    <property type="match status" value="1"/>
</dbReference>
<evidence type="ECO:0000313" key="3">
    <source>
        <dbReference type="EMBL" id="GIE07664.1"/>
    </source>
</evidence>
<gene>
    <name evidence="3" type="ORF">Adu01nite_90140</name>
</gene>
<keyword evidence="1" id="KW-0802">TPR repeat</keyword>
<dbReference type="InterPro" id="IPR019734">
    <property type="entry name" value="TPR_rpt"/>
</dbReference>
<dbReference type="Gene3D" id="3.40.50.300">
    <property type="entry name" value="P-loop containing nucleotide triphosphate hydrolases"/>
    <property type="match status" value="1"/>
</dbReference>
<dbReference type="PRINTS" id="PR00364">
    <property type="entry name" value="DISEASERSIST"/>
</dbReference>
<dbReference type="InterPro" id="IPR001387">
    <property type="entry name" value="Cro/C1-type_HTH"/>
</dbReference>
<dbReference type="PANTHER" id="PTHR47691">
    <property type="entry name" value="REGULATOR-RELATED"/>
    <property type="match status" value="1"/>
</dbReference>
<dbReference type="PROSITE" id="PS50005">
    <property type="entry name" value="TPR"/>
    <property type="match status" value="1"/>
</dbReference>
<dbReference type="CDD" id="cd00093">
    <property type="entry name" value="HTH_XRE"/>
    <property type="match status" value="1"/>
</dbReference>
<comment type="caution">
    <text evidence="3">The sequence shown here is derived from an EMBL/GenBank/DDBJ whole genome shotgun (WGS) entry which is preliminary data.</text>
</comment>
<dbReference type="RefSeq" id="WP_203735499.1">
    <property type="nucleotide sequence ID" value="NZ_BAAATX010000045.1"/>
</dbReference>
<organism evidence="3 4">
    <name type="scientific">Paractinoplanes durhamensis</name>
    <dbReference type="NCBI Taxonomy" id="113563"/>
    <lineage>
        <taxon>Bacteria</taxon>
        <taxon>Bacillati</taxon>
        <taxon>Actinomycetota</taxon>
        <taxon>Actinomycetes</taxon>
        <taxon>Micromonosporales</taxon>
        <taxon>Micromonosporaceae</taxon>
        <taxon>Paractinoplanes</taxon>
    </lineage>
</organism>
<proteinExistence type="predicted"/>
<accession>A0ABQ3ZDP4</accession>
<dbReference type="Proteomes" id="UP000637628">
    <property type="component" value="Unassembled WGS sequence"/>
</dbReference>
<dbReference type="PROSITE" id="PS50943">
    <property type="entry name" value="HTH_CROC1"/>
    <property type="match status" value="1"/>
</dbReference>
<dbReference type="SUPFAM" id="SSF48452">
    <property type="entry name" value="TPR-like"/>
    <property type="match status" value="1"/>
</dbReference>
<protein>
    <recommendedName>
        <fullName evidence="2">HTH cro/C1-type domain-containing protein</fullName>
    </recommendedName>
</protein>